<accession>A0A9Q8QB85</accession>
<feature type="compositionally biased region" description="Basic and acidic residues" evidence="1">
    <location>
        <begin position="129"/>
        <end position="139"/>
    </location>
</feature>
<dbReference type="RefSeq" id="XP_047839247.1">
    <property type="nucleotide sequence ID" value="XM_047983277.1"/>
</dbReference>
<protein>
    <submittedName>
        <fullName evidence="2">Uncharacterized protein</fullName>
    </submittedName>
</protein>
<dbReference type="GeneID" id="72064229"/>
<evidence type="ECO:0000256" key="1">
    <source>
        <dbReference type="SAM" id="MobiDB-lite"/>
    </source>
</evidence>
<sequence>MMACVPCRVMPCGAADGQRHQQHAACTSRTMFGPRLGDAQQSRNWPHGAWHDPLCPRDIELAQLVELAQLAVGARQPERHDSPATMCCAWLTRARIGHMGGHLNASSVVQPSPPLPLSTAQGHINARTGDPELSRRALL</sequence>
<reference evidence="2" key="1">
    <citation type="submission" date="2021-11" db="EMBL/GenBank/DDBJ databases">
        <title>Purpureocillium_takamizusanense_genome.</title>
        <authorList>
            <person name="Nguyen N.-H."/>
        </authorList>
    </citation>
    <scope>NUCLEOTIDE SEQUENCE</scope>
    <source>
        <strain evidence="2">PT3</strain>
    </source>
</reference>
<dbReference type="KEGG" id="ptkz:JDV02_002268"/>
<evidence type="ECO:0000313" key="3">
    <source>
        <dbReference type="Proteomes" id="UP000829364"/>
    </source>
</evidence>
<evidence type="ECO:0000313" key="2">
    <source>
        <dbReference type="EMBL" id="UNI15766.1"/>
    </source>
</evidence>
<organism evidence="2 3">
    <name type="scientific">Purpureocillium takamizusanense</name>
    <dbReference type="NCBI Taxonomy" id="2060973"/>
    <lineage>
        <taxon>Eukaryota</taxon>
        <taxon>Fungi</taxon>
        <taxon>Dikarya</taxon>
        <taxon>Ascomycota</taxon>
        <taxon>Pezizomycotina</taxon>
        <taxon>Sordariomycetes</taxon>
        <taxon>Hypocreomycetidae</taxon>
        <taxon>Hypocreales</taxon>
        <taxon>Ophiocordycipitaceae</taxon>
        <taxon>Purpureocillium</taxon>
    </lineage>
</organism>
<keyword evidence="3" id="KW-1185">Reference proteome</keyword>
<feature type="region of interest" description="Disordered" evidence="1">
    <location>
        <begin position="104"/>
        <end position="139"/>
    </location>
</feature>
<proteinExistence type="predicted"/>
<gene>
    <name evidence="2" type="ORF">JDV02_002268</name>
</gene>
<dbReference type="EMBL" id="CP086355">
    <property type="protein sequence ID" value="UNI15766.1"/>
    <property type="molecule type" value="Genomic_DNA"/>
</dbReference>
<dbReference type="Proteomes" id="UP000829364">
    <property type="component" value="Chromosome 2"/>
</dbReference>
<dbReference type="AlphaFoldDB" id="A0A9Q8QB85"/>
<name>A0A9Q8QB85_9HYPO</name>